<gene>
    <name evidence="2" type="ORF">GWK16_20275</name>
</gene>
<dbReference type="RefSeq" id="WP_170055777.1">
    <property type="nucleotide sequence ID" value="NZ_JABBKX010000008.1"/>
</dbReference>
<protein>
    <recommendedName>
        <fullName evidence="4">DUF4239 domain-containing protein</fullName>
    </recommendedName>
</protein>
<feature type="transmembrane region" description="Helical" evidence="1">
    <location>
        <begin position="39"/>
        <end position="60"/>
    </location>
</feature>
<keyword evidence="1" id="KW-0472">Membrane</keyword>
<dbReference type="EMBL" id="JABBKX010000008">
    <property type="protein sequence ID" value="NMJ43595.1"/>
    <property type="molecule type" value="Genomic_DNA"/>
</dbReference>
<evidence type="ECO:0008006" key="4">
    <source>
        <dbReference type="Google" id="ProtNLM"/>
    </source>
</evidence>
<evidence type="ECO:0000313" key="2">
    <source>
        <dbReference type="EMBL" id="NMJ43595.1"/>
    </source>
</evidence>
<dbReference type="Pfam" id="PF14023">
    <property type="entry name" value="Bestrophin-like"/>
    <property type="match status" value="1"/>
</dbReference>
<dbReference type="InterPro" id="IPR025333">
    <property type="entry name" value="DUF4239"/>
</dbReference>
<reference evidence="2 3" key="1">
    <citation type="submission" date="2020-03" db="EMBL/GenBank/DDBJ databases">
        <authorList>
            <person name="Sun Q."/>
        </authorList>
    </citation>
    <scope>NUCLEOTIDE SEQUENCE [LARGE SCALE GENOMIC DNA]</scope>
    <source>
        <strain evidence="2 3">JC162</strain>
    </source>
</reference>
<accession>A0A848EJF5</accession>
<dbReference type="AlphaFoldDB" id="A0A848EJF5"/>
<keyword evidence="1" id="KW-0812">Transmembrane</keyword>
<feature type="transmembrane region" description="Helical" evidence="1">
    <location>
        <begin position="203"/>
        <end position="223"/>
    </location>
</feature>
<dbReference type="Proteomes" id="UP000548582">
    <property type="component" value="Unassembled WGS sequence"/>
</dbReference>
<evidence type="ECO:0000256" key="1">
    <source>
        <dbReference type="SAM" id="Phobius"/>
    </source>
</evidence>
<feature type="transmembrane region" description="Helical" evidence="1">
    <location>
        <begin position="177"/>
        <end position="197"/>
    </location>
</feature>
<keyword evidence="1" id="KW-1133">Transmembrane helix</keyword>
<organism evidence="2 3">
    <name type="scientific">Neoroseomonas marina</name>
    <dbReference type="NCBI Taxonomy" id="1232220"/>
    <lineage>
        <taxon>Bacteria</taxon>
        <taxon>Pseudomonadati</taxon>
        <taxon>Pseudomonadota</taxon>
        <taxon>Alphaproteobacteria</taxon>
        <taxon>Acetobacterales</taxon>
        <taxon>Acetobacteraceae</taxon>
        <taxon>Neoroseomonas</taxon>
    </lineage>
</organism>
<keyword evidence="3" id="KW-1185">Reference proteome</keyword>
<evidence type="ECO:0000313" key="3">
    <source>
        <dbReference type="Proteomes" id="UP000548582"/>
    </source>
</evidence>
<comment type="caution">
    <text evidence="2">The sequence shown here is derived from an EMBL/GenBank/DDBJ whole genome shotgun (WGS) entry which is preliminary data.</text>
</comment>
<proteinExistence type="predicted"/>
<sequence length="249" mass="26173">MTVLVGLAVFALTLLSGLIGLRLHGRLLDDHRSDQSKDVVRLVQALVASMATLVLGLLIASASSHYRAQADGVTTLAADILVLDGALAHVGPDAREARTALRAMLASAIASHVLEAGAEASVVDPARMDAFYNAIAGLRTATPAQQSAQQQALAIAARLVQARALLLVRDVTDQVQWPFLAVLVSWLAMLFLAMGLFVRANSVIHAALVAGALAVGGAIFLILELEQSRSGLLHISDEPLRFVLQRLGG</sequence>
<name>A0A848EJF5_9PROT</name>